<keyword evidence="4 10" id="KW-0378">Hydrolase</keyword>
<dbReference type="PANTHER" id="PTHR30591">
    <property type="entry name" value="RECBCD ENZYME SUBUNIT RECC"/>
    <property type="match status" value="1"/>
</dbReference>
<evidence type="ECO:0000313" key="12">
    <source>
        <dbReference type="EMBL" id="GLR12613.1"/>
    </source>
</evidence>
<dbReference type="InterPro" id="IPR027417">
    <property type="entry name" value="P-loop_NTPase"/>
</dbReference>
<name>A0ABQ5YDQ0_9NEIS</name>
<dbReference type="RefSeq" id="WP_284195731.1">
    <property type="nucleotide sequence ID" value="NZ_BSOG01000001.1"/>
</dbReference>
<keyword evidence="8 10" id="KW-0238">DNA-binding</keyword>
<dbReference type="Pfam" id="PF04257">
    <property type="entry name" value="Exonuc_V_gamma"/>
    <property type="match status" value="1"/>
</dbReference>
<reference evidence="13" key="1">
    <citation type="journal article" date="2019" name="Int. J. Syst. Evol. Microbiol.">
        <title>The Global Catalogue of Microorganisms (GCM) 10K type strain sequencing project: providing services to taxonomists for standard genome sequencing and annotation.</title>
        <authorList>
            <consortium name="The Broad Institute Genomics Platform"/>
            <consortium name="The Broad Institute Genome Sequencing Center for Infectious Disease"/>
            <person name="Wu L."/>
            <person name="Ma J."/>
        </authorList>
    </citation>
    <scope>NUCLEOTIDE SEQUENCE [LARGE SCALE GENOMIC DNA]</scope>
    <source>
        <strain evidence="13">NBRC 110044</strain>
    </source>
</reference>
<evidence type="ECO:0000256" key="8">
    <source>
        <dbReference type="ARBA" id="ARBA00023125"/>
    </source>
</evidence>
<dbReference type="PIRSF" id="PIRSF000980">
    <property type="entry name" value="RecC"/>
    <property type="match status" value="1"/>
</dbReference>
<keyword evidence="9 10" id="KW-0234">DNA repair</keyword>
<dbReference type="EMBL" id="BSOG01000001">
    <property type="protein sequence ID" value="GLR12613.1"/>
    <property type="molecule type" value="Genomic_DNA"/>
</dbReference>
<dbReference type="SUPFAM" id="SSF52980">
    <property type="entry name" value="Restriction endonuclease-like"/>
    <property type="match status" value="1"/>
</dbReference>
<dbReference type="SUPFAM" id="SSF52540">
    <property type="entry name" value="P-loop containing nucleoside triphosphate hydrolases"/>
    <property type="match status" value="2"/>
</dbReference>
<dbReference type="InterPro" id="IPR006697">
    <property type="entry name" value="RecC"/>
</dbReference>
<keyword evidence="1 10" id="KW-0540">Nuclease</keyword>
<dbReference type="InterPro" id="IPR011335">
    <property type="entry name" value="Restrct_endonuc-II-like"/>
</dbReference>
<keyword evidence="6 10" id="KW-0269">Exonuclease</keyword>
<evidence type="ECO:0000256" key="5">
    <source>
        <dbReference type="ARBA" id="ARBA00022806"/>
    </source>
</evidence>
<evidence type="ECO:0000256" key="10">
    <source>
        <dbReference type="HAMAP-Rule" id="MF_01486"/>
    </source>
</evidence>
<comment type="miscellaneous">
    <text evidence="10">In the RecBCD complex, RecB has a slow 3'-5' helicase, an exonuclease activity and loads RecA onto ssDNA, RecD has a fast 5'-3' helicase activity, while RecC stimulates the ATPase and processivity of the RecB helicase and contributes to recognition of the Chi site.</text>
</comment>
<evidence type="ECO:0000313" key="13">
    <source>
        <dbReference type="Proteomes" id="UP001156706"/>
    </source>
</evidence>
<dbReference type="NCBIfam" id="TIGR01450">
    <property type="entry name" value="recC"/>
    <property type="match status" value="1"/>
</dbReference>
<keyword evidence="3 10" id="KW-0227">DNA damage</keyword>
<organism evidence="12 13">
    <name type="scientific">Chitinimonas prasina</name>
    <dbReference type="NCBI Taxonomy" id="1434937"/>
    <lineage>
        <taxon>Bacteria</taxon>
        <taxon>Pseudomonadati</taxon>
        <taxon>Pseudomonadota</taxon>
        <taxon>Betaproteobacteria</taxon>
        <taxon>Neisseriales</taxon>
        <taxon>Chitinibacteraceae</taxon>
        <taxon>Chitinimonas</taxon>
    </lineage>
</organism>
<dbReference type="InterPro" id="IPR013986">
    <property type="entry name" value="DExx_box_DNA_helicase_dom_sf"/>
</dbReference>
<feature type="domain" description="RecC C-terminal" evidence="11">
    <location>
        <begin position="767"/>
        <end position="977"/>
    </location>
</feature>
<accession>A0ABQ5YDQ0</accession>
<dbReference type="PANTHER" id="PTHR30591:SF1">
    <property type="entry name" value="RECBCD ENZYME SUBUNIT RECC"/>
    <property type="match status" value="1"/>
</dbReference>
<evidence type="ECO:0000256" key="7">
    <source>
        <dbReference type="ARBA" id="ARBA00022840"/>
    </source>
</evidence>
<protein>
    <recommendedName>
        <fullName evidence="10">RecBCD enzyme subunit RecC</fullName>
    </recommendedName>
    <alternativeName>
        <fullName evidence="10">Exonuclease V subunit RecC</fullName>
        <shortName evidence="10">ExoV subunit RecC</shortName>
    </alternativeName>
    <alternativeName>
        <fullName evidence="10">Helicase/nuclease RecBCD subunit RecC</fullName>
    </alternativeName>
</protein>
<comment type="function">
    <text evidence="10">A helicase/nuclease that prepares dsDNA breaks (DSB) for recombinational DNA repair. Binds to DSBs and unwinds DNA via a highly rapid and processive ATP-dependent bidirectional helicase activity. Unwinds dsDNA until it encounters a Chi (crossover hotspot instigator) sequence from the 3' direction. Cuts ssDNA a few nucleotides 3' to the Chi site. The properties and activities of the enzyme are changed at Chi. The Chi-altered holoenzyme produces a long 3'-ssDNA overhang and facilitates RecA-binding to the ssDNA for homologous DNA recombination and repair. Holoenzyme degrades any linearized DNA that is unable to undergo homologous recombination. In the holoenzyme this subunit recognizes the wild-type Chi sequence, and when added to isolated RecB increases its ATP-dependent helicase processivity.</text>
</comment>
<dbReference type="Proteomes" id="UP001156706">
    <property type="component" value="Unassembled WGS sequence"/>
</dbReference>
<gene>
    <name evidence="10 12" type="primary">recC</name>
    <name evidence="12" type="ORF">GCM10007907_14030</name>
</gene>
<keyword evidence="13" id="KW-1185">Reference proteome</keyword>
<evidence type="ECO:0000256" key="2">
    <source>
        <dbReference type="ARBA" id="ARBA00022741"/>
    </source>
</evidence>
<dbReference type="Gene3D" id="3.40.50.300">
    <property type="entry name" value="P-loop containing nucleotide triphosphate hydrolases"/>
    <property type="match status" value="1"/>
</dbReference>
<comment type="similarity">
    <text evidence="10">Belongs to the RecC family.</text>
</comment>
<dbReference type="Gene3D" id="3.40.50.10930">
    <property type="match status" value="1"/>
</dbReference>
<evidence type="ECO:0000256" key="9">
    <source>
        <dbReference type="ARBA" id="ARBA00023204"/>
    </source>
</evidence>
<evidence type="ECO:0000256" key="3">
    <source>
        <dbReference type="ARBA" id="ARBA00022763"/>
    </source>
</evidence>
<proteinExistence type="inferred from homology"/>
<sequence>MLHLYQSNRLETLATLLYGVLAIPPAQPYAKETVIVQARGMGRWLSLRIAERFGVCANMDFPLPATFLWQLVETVLGPQPRSGPFGSDALAWRLHALLLQPPPELAGYLTPPDDSLADQAQHQVLSERRRWRLASRIADVFDQYLVYRPDWLAAWEAGRSLGLGPDEHWQAALWCRLARDRSSSHRADLMQALVARLQDPAPLPLPERIVLFGSSSLPPLFLQILKVLGQRLDVCLFALNPCAQPWGDISDREQAHGPGERLLAAWGAQGRVFFDDLASADELTSLPDEGPPASGLLGQLQHALLLLDAEPLEALPAVDHSLAIHACHSPLRQVETLKDALLSRLAADPGLQPADIVVLCPDIETYAPYIDAVFGQGEPHLPYAVADRGGLGSSPLLATWLELLRVPDGDWEADRLAALLELPALAQQFGLDADDLPLLQAWIAEAGIRRNQTGDAFSWQEGLGRLLLGVALPDAGAAGGLPLFASLVPTADLDLRFADRVAGLSRFARQLAHWQAALARPRSLPEWSQLLNEWLERWFVDLEGDRAAVDTLRNVVVELGALGERSGMLQPVGRVAVLQWLAGKLKDGSGAGGFLTGGVTFAQLMPMRNLPFRIVAVLGLDDGAFPRDSQPDGFDLIAQHPRRGDRARALDERWLFLETLLAARDGLQLYYTGRDARSDVALPPSTVIADLLDAIRVGWGEEGTDPAQAYLHRHPLQPFSPQRFGPQAALPTFDGRWASIAQQAGRGQAQPPSLADACLPAEPLRLLELDELIQFARDSSGWFLRRLGVRLDRGEATLAHREPFELDRPGERALLLLGAAQADSADTLTALGQGAALLPAGQAGDIWAEQSARHFAPAVALWRQAGSGEVAINLELEKLRLQGLLRGLGPDGLALRQPGKLREGDRLAAWLQHLLLCASQPAGIACTTRLVGLEEVAHYQAVADSRSLLADWLAAYRLAMTRPIPLLPRSSLAYAEGLSSGRDPSPAKALDAARKAWLGTDRFAGEGSFAGMRALWRGQMPLDDTFVVLAEQLLLPLLQHEQRTALT</sequence>
<keyword evidence="7 10" id="KW-0067">ATP-binding</keyword>
<evidence type="ECO:0000259" key="11">
    <source>
        <dbReference type="Pfam" id="PF17946"/>
    </source>
</evidence>
<dbReference type="HAMAP" id="MF_01486">
    <property type="entry name" value="RecC"/>
    <property type="match status" value="1"/>
</dbReference>
<evidence type="ECO:0000256" key="1">
    <source>
        <dbReference type="ARBA" id="ARBA00022722"/>
    </source>
</evidence>
<dbReference type="InterPro" id="IPR041500">
    <property type="entry name" value="RecC_C"/>
</dbReference>
<dbReference type="Pfam" id="PF17946">
    <property type="entry name" value="RecC_C"/>
    <property type="match status" value="1"/>
</dbReference>
<dbReference type="Gene3D" id="1.10.10.160">
    <property type="match status" value="1"/>
</dbReference>
<comment type="subunit">
    <text evidence="10">Heterotrimer of RecB, RecC and RecD. All subunits contribute to DNA-binding.</text>
</comment>
<keyword evidence="2 10" id="KW-0547">Nucleotide-binding</keyword>
<keyword evidence="5 10" id="KW-0347">Helicase</keyword>
<comment type="caution">
    <text evidence="12">The sequence shown here is derived from an EMBL/GenBank/DDBJ whole genome shotgun (WGS) entry which is preliminary data.</text>
</comment>
<evidence type="ECO:0000256" key="6">
    <source>
        <dbReference type="ARBA" id="ARBA00022839"/>
    </source>
</evidence>
<dbReference type="Gene3D" id="1.10.486.10">
    <property type="entry name" value="PCRA, domain 4"/>
    <property type="match status" value="1"/>
</dbReference>
<evidence type="ECO:0000256" key="4">
    <source>
        <dbReference type="ARBA" id="ARBA00022801"/>
    </source>
</evidence>